<proteinExistence type="predicted"/>
<keyword evidence="2" id="KW-1185">Reference proteome</keyword>
<gene>
    <name evidence="1" type="ORF">HNP60_001983</name>
</gene>
<comment type="caution">
    <text evidence="1">The sequence shown here is derived from an EMBL/GenBank/DDBJ whole genome shotgun (WGS) entry which is preliminary data.</text>
</comment>
<reference evidence="1 2" key="1">
    <citation type="submission" date="2020-08" db="EMBL/GenBank/DDBJ databases">
        <title>Exploring microbial biodiversity for novel pathways involved in the catabolism of aromatic compounds derived from lignin.</title>
        <authorList>
            <person name="Elkins J."/>
        </authorList>
    </citation>
    <scope>NUCLEOTIDE SEQUENCE [LARGE SCALE GENOMIC DNA]</scope>
    <source>
        <strain evidence="1 2">B1D3A</strain>
    </source>
</reference>
<protein>
    <recommendedName>
        <fullName evidence="3">DNA N-6-adenine-methyltransferase (Dam)</fullName>
    </recommendedName>
</protein>
<sequence length="164" mass="18319">MLIMGAIFHQSQLAPSENKFHVGNGDDGKHYWLTPPELYAALDAEFHFDFDPCPYPLPDGFDGLTCEWGQSSYVNPPFGSIMHQGKKKGPTAWVRKAIEEWRKGKRVVLVYPVDKWVLMLMSAILGDHAQVRNLGDVKWLATEDGSVGKGTGRHIACVILEPVQ</sequence>
<accession>A0ABR6NFF5</accession>
<organism evidence="1 2">
    <name type="scientific">Sphingobium lignivorans</name>
    <dbReference type="NCBI Taxonomy" id="2735886"/>
    <lineage>
        <taxon>Bacteria</taxon>
        <taxon>Pseudomonadati</taxon>
        <taxon>Pseudomonadota</taxon>
        <taxon>Alphaproteobacteria</taxon>
        <taxon>Sphingomonadales</taxon>
        <taxon>Sphingomonadaceae</taxon>
        <taxon>Sphingobium</taxon>
    </lineage>
</organism>
<name>A0ABR6NFF5_9SPHN</name>
<dbReference type="EMBL" id="JACHKA010000001">
    <property type="protein sequence ID" value="MBB5986009.1"/>
    <property type="molecule type" value="Genomic_DNA"/>
</dbReference>
<evidence type="ECO:0000313" key="1">
    <source>
        <dbReference type="EMBL" id="MBB5986009.1"/>
    </source>
</evidence>
<evidence type="ECO:0000313" key="2">
    <source>
        <dbReference type="Proteomes" id="UP001138540"/>
    </source>
</evidence>
<dbReference type="RefSeq" id="WP_184153059.1">
    <property type="nucleotide sequence ID" value="NZ_JACHKA010000001.1"/>
</dbReference>
<evidence type="ECO:0008006" key="3">
    <source>
        <dbReference type="Google" id="ProtNLM"/>
    </source>
</evidence>
<dbReference type="Proteomes" id="UP001138540">
    <property type="component" value="Unassembled WGS sequence"/>
</dbReference>